<evidence type="ECO:0000259" key="7">
    <source>
        <dbReference type="Pfam" id="PF17802"/>
    </source>
</evidence>
<feature type="compositionally biased region" description="Polar residues" evidence="5">
    <location>
        <begin position="2138"/>
        <end position="2158"/>
    </location>
</feature>
<dbReference type="SUPFAM" id="SSF49401">
    <property type="entry name" value="Bacterial adhesins"/>
    <property type="match status" value="2"/>
</dbReference>
<feature type="domain" description="SpaA-like prealbumin fold" evidence="7">
    <location>
        <begin position="1913"/>
        <end position="1991"/>
    </location>
</feature>
<proteinExistence type="inferred from homology"/>
<feature type="domain" description="SpaA-like prealbumin fold" evidence="7">
    <location>
        <begin position="1185"/>
        <end position="1263"/>
    </location>
</feature>
<evidence type="ECO:0000313" key="9">
    <source>
        <dbReference type="Proteomes" id="UP000013097"/>
    </source>
</evidence>
<dbReference type="InterPro" id="IPR008966">
    <property type="entry name" value="Adhesion_dom_sf"/>
</dbReference>
<comment type="caution">
    <text evidence="8">The sequence shown here is derived from an EMBL/GenBank/DDBJ whole genome shotgun (WGS) entry which is preliminary data.</text>
</comment>
<feature type="domain" description="SpaA-like prealbumin fold" evidence="7">
    <location>
        <begin position="1276"/>
        <end position="1355"/>
    </location>
</feature>
<feature type="domain" description="SpaA-like prealbumin fold" evidence="7">
    <location>
        <begin position="1731"/>
        <end position="1808"/>
    </location>
</feature>
<keyword evidence="4" id="KW-0175">Coiled coil</keyword>
<sequence>MKLSRKISFIAILFFITTMFYNFIPIKAYADNLNQNDFNYQITINNQPIKNGDSININNNSKVTFKIDFERNGTLTAGDKLVFTLPKVFKDLKVLKYPDYCFGKPIIKGNTLTLVANGNITHVVNGYFSAEATFNDTSNKSKVDTPININGKAQIIHINVPNATPNPGDTDSGKTDSGSGTGQGNIVHINKTVNGQHGFNINNLNSSNNTFNFKVEINTHGINGESTFKDNMLAAFQLVKGSLSIYKVTPNGNVNVTNKFLKYSTINNTSIEIKNIPQNENYIIYYKGTIPLKYANNFTNRYGFAQNNATLNQYSSSVFGTFRVDKISEVTSNTIKGFFSKTVNNQFYSNVGDIKTYTLNVNPQNYLIKSGAIIKDKMPEGLELNSFVGANMANSINQFIPYNFKICEITKDGTYKVLNPSYNPMSESQSGSVDGVITLNYQTNELTIQFNKDTTECFTLSYTAKVDKLLNKITNTAEMSVDNLTTKSSSTINFSSNSGLIQVWKTVGANDNDQGNISYIYPGQSNDVLYELHVQAYGIYPANYLNLEDDLPVGVILKSIEVPKGFSYKIDGNKIYVQNDTIINSKISSETKVIKIECSLKDVPDGTTTYNSLKYNNNVVSTVQTKKGYAFSAIKAAKNSQTSNKITLQGAVYGVYNSDGKLLYKVTSGENGEIHGNINSTGNYYLQELQAPKGYLVNNTPIPFSIEKSNIGTTLNLGYIYDSKIPTNGGFTIQKLSSNGAKLEGAEFTVTGPDGFKRVVTTNTDGIVKLTDIPLGTYTIKETKAPLGYSLNPNIQSFTINAENATKENEVTFKDTQILGDLQIIKTNSTGSKNLQGAEFDVSGPNGFNKIATTNTDGVANLNNLPWGTYTVKEIKAPLGYNLNNESQTVQVTSASVGQIQSLTFKDTQTLGKLNITKTGKDGVKLQGAEFTVTGSNGFNKVVTTNREGVASLNNLQWGTYTIKETKAPQGYELNNKAQTITINSEDASQVQDLTFNDYQILGQLSILKTGANGYRLPGAEFKVIGQNGFNKVVTTNREGIATLNNLQWGTYTVQEIKAPKGYNLNNKPQTVVINSNDVSKANNLTFVDSEVLGNLTIEKLNESGYKLAGAEFNISGPNGFNRVVTTNTEGVASLNNLQWGTYTIKEIKAPQGYELNNNSQTINIDSNNVSSTQNLKFADVRLNGSIKVTKLGKDEVKLSGAQFTITGANNFKKVITTDINGVATLNNLPWGNYTIKETKAPQGYKLSNKTQTVTINSNDVSQIQSITFNDTQILGNLNITKTGKNSVKLQGAEFTVTGPNGFSKVVTTNNEGVASLDNLQWGTYTIKETKAPLGYKLSDKAQIITINSNDVLQVQGVTFNDSQILGQLNIIKTGKDGVKLAGAKFKVTGQNGFNEIVTTNKEGLAALSNLPWGTYTIKEVKAPLGYNLNNEIKTVQITSASVGQVQSLTFNDTQILGKLNITKIGKDGVKLSGAQFTISGPNGFNKTVTTNKEGVASLSNLQWGTYRIKETKAPLGYKLNSEVQTIVINSNDVSNVQSITVVDGQETGNITITKEGLNKEKLAGAIFEITGPNGFNREVTTGDNGSVSLNGLAWGTYTIKEIKAPQGYELNYKPQTVNINAKTVNLTQGLTFTDVRLNGSIKVTKLGKDGVKLSGAEFTITGANNFKKVITTDINGVATLNNLPWGTYSIKETKAPIGYKLSDKTQTVTINSNDVSQIQGVTFNDTQILGKLSIIKTGKDGVKLQGAEFTVTGPNGFNETVTTNKEGVASLSNLPWGTYSVKEIKAPEGYNLNKTVKTVQVTNESVGQIQSLTFNDTQILGNLNITKLGKNGAKLEGAKFTISSSNGFNETVTTNKEGVASLSNLPWGTYKIKETKAPQGYKLNDKIQTITINSSDVSQVQSLTFNDTQILGELSIIKTGKDGIRLEGAKFNITGPNGFNKIVTTNKNGIAILDNLQWGTYSVKEIKAPQGYNLNDKVQTIQVTSENVGTIQSLTFNDTQILGKLTITKIGKDGVKLEGAKFKVTGPNGFNKIVTTNIDGIASLDNLQWGTYSIKEIKAPQNYSLNNKVFNITINSKDAYQFLSIKDKLNSKNIITSYDNKNNKSNFKENNINKLNNIKNEITNYNNKNNKIENVAAKNSSKTNIENNNSQSNTESPKTGDASELPIIILLGFAVATLILINKGKILNSKK</sequence>
<accession>N9XU40</accession>
<feature type="domain" description="SpaA-like prealbumin fold" evidence="7">
    <location>
        <begin position="730"/>
        <end position="811"/>
    </location>
</feature>
<dbReference type="RefSeq" id="WP_002599669.1">
    <property type="nucleotide sequence ID" value="NZ_KB850959.1"/>
</dbReference>
<dbReference type="Gene3D" id="2.60.40.10">
    <property type="entry name" value="Immunoglobulins"/>
    <property type="match status" value="16"/>
</dbReference>
<feature type="region of interest" description="Disordered" evidence="5">
    <location>
        <begin position="2138"/>
        <end position="2161"/>
    </location>
</feature>
<dbReference type="Pfam" id="PF17802">
    <property type="entry name" value="SpaA"/>
    <property type="match status" value="16"/>
</dbReference>
<keyword evidence="6" id="KW-0472">Membrane</keyword>
<organism evidence="8 9">
    <name type="scientific">Clostridium thermobutyricum</name>
    <dbReference type="NCBI Taxonomy" id="29372"/>
    <lineage>
        <taxon>Bacteria</taxon>
        <taxon>Bacillati</taxon>
        <taxon>Bacillota</taxon>
        <taxon>Clostridia</taxon>
        <taxon>Eubacteriales</taxon>
        <taxon>Clostridiaceae</taxon>
        <taxon>Clostridium</taxon>
    </lineage>
</organism>
<dbReference type="EMBL" id="AGYT01000021">
    <property type="protein sequence ID" value="ENY99488.1"/>
    <property type="molecule type" value="Genomic_DNA"/>
</dbReference>
<feature type="domain" description="SpaA-like prealbumin fold" evidence="7">
    <location>
        <begin position="820"/>
        <end position="896"/>
    </location>
</feature>
<evidence type="ECO:0000256" key="6">
    <source>
        <dbReference type="SAM" id="Phobius"/>
    </source>
</evidence>
<feature type="domain" description="SpaA-like prealbumin fold" evidence="7">
    <location>
        <begin position="635"/>
        <end position="714"/>
    </location>
</feature>
<evidence type="ECO:0000313" key="8">
    <source>
        <dbReference type="EMBL" id="ENY99488.1"/>
    </source>
</evidence>
<feature type="domain" description="SpaA-like prealbumin fold" evidence="7">
    <location>
        <begin position="1549"/>
        <end position="1625"/>
    </location>
</feature>
<dbReference type="eggNOG" id="COG4932">
    <property type="taxonomic scope" value="Bacteria"/>
</dbReference>
<dbReference type="PANTHER" id="PTHR36108">
    <property type="entry name" value="COLOSSIN-B-RELATED"/>
    <property type="match status" value="1"/>
</dbReference>
<keyword evidence="2" id="KW-0964">Secreted</keyword>
<name>N9XU40_9CLOT</name>
<reference evidence="8 9" key="1">
    <citation type="submission" date="2013-01" db="EMBL/GenBank/DDBJ databases">
        <title>The Genome Sequence of Clostridium colicanis 209318.</title>
        <authorList>
            <consortium name="The Broad Institute Genome Sequencing Platform"/>
            <person name="Earl A."/>
            <person name="Ward D."/>
            <person name="Feldgarden M."/>
            <person name="Gevers D."/>
            <person name="Courvalin P."/>
            <person name="Lambert T."/>
            <person name="Walker B."/>
            <person name="Young S.K."/>
            <person name="Zeng Q."/>
            <person name="Gargeya S."/>
            <person name="Fitzgerald M."/>
            <person name="Haas B."/>
            <person name="Abouelleil A."/>
            <person name="Alvarado L."/>
            <person name="Arachchi H.M."/>
            <person name="Berlin A.M."/>
            <person name="Chapman S.B."/>
            <person name="Dewar J."/>
            <person name="Goldberg J."/>
            <person name="Griggs A."/>
            <person name="Gujja S."/>
            <person name="Hansen M."/>
            <person name="Howarth C."/>
            <person name="Imamovic A."/>
            <person name="Larimer J."/>
            <person name="McCowan C."/>
            <person name="Murphy C."/>
            <person name="Neiman D."/>
            <person name="Pearson M."/>
            <person name="Priest M."/>
            <person name="Roberts A."/>
            <person name="Saif S."/>
            <person name="Shea T."/>
            <person name="Sisk P."/>
            <person name="Sykes S."/>
            <person name="Wortman J."/>
            <person name="Nusbaum C."/>
            <person name="Birren B."/>
        </authorList>
    </citation>
    <scope>NUCLEOTIDE SEQUENCE [LARGE SCALE GENOMIC DNA]</scope>
    <source>
        <strain evidence="8 9">209318</strain>
    </source>
</reference>
<dbReference type="Proteomes" id="UP000013097">
    <property type="component" value="Unassembled WGS sequence"/>
</dbReference>
<feature type="domain" description="SpaA-like prealbumin fold" evidence="7">
    <location>
        <begin position="1458"/>
        <end position="1537"/>
    </location>
</feature>
<feature type="domain" description="SpaA-like prealbumin fold" evidence="7">
    <location>
        <begin position="912"/>
        <end position="989"/>
    </location>
</feature>
<dbReference type="HOGENOM" id="CLU_231679_0_0_9"/>
<feature type="domain" description="SpaA-like prealbumin fold" evidence="7">
    <location>
        <begin position="1367"/>
        <end position="1444"/>
    </location>
</feature>
<evidence type="ECO:0000256" key="5">
    <source>
        <dbReference type="SAM" id="MobiDB-lite"/>
    </source>
</evidence>
<evidence type="ECO:0000256" key="4">
    <source>
        <dbReference type="SAM" id="Coils"/>
    </source>
</evidence>
<keyword evidence="6" id="KW-1133">Transmembrane helix</keyword>
<keyword evidence="6" id="KW-0812">Transmembrane</keyword>
<evidence type="ECO:0000256" key="1">
    <source>
        <dbReference type="ARBA" id="ARBA00007257"/>
    </source>
</evidence>
<protein>
    <recommendedName>
        <fullName evidence="7">SpaA-like prealbumin fold domain-containing protein</fullName>
    </recommendedName>
</protein>
<keyword evidence="3" id="KW-0732">Signal</keyword>
<feature type="domain" description="SpaA-like prealbumin fold" evidence="7">
    <location>
        <begin position="2004"/>
        <end position="2088"/>
    </location>
</feature>
<dbReference type="PATRIC" id="fig|999411.4.peg.3144"/>
<feature type="transmembrane region" description="Helical" evidence="6">
    <location>
        <begin position="2166"/>
        <end position="2182"/>
    </location>
</feature>
<feature type="region of interest" description="Disordered" evidence="5">
    <location>
        <begin position="160"/>
        <end position="183"/>
    </location>
</feature>
<feature type="coiled-coil region" evidence="4">
    <location>
        <begin position="2099"/>
        <end position="2136"/>
    </location>
</feature>
<dbReference type="SUPFAM" id="SSF49478">
    <property type="entry name" value="Cna protein B-type domain"/>
    <property type="match status" value="15"/>
</dbReference>
<feature type="domain" description="SpaA-like prealbumin fold" evidence="7">
    <location>
        <begin position="1822"/>
        <end position="1900"/>
    </location>
</feature>
<gene>
    <name evidence="8" type="ORF">HMPREF1092_03229</name>
</gene>
<dbReference type="InterPro" id="IPR013783">
    <property type="entry name" value="Ig-like_fold"/>
</dbReference>
<evidence type="ECO:0000256" key="2">
    <source>
        <dbReference type="ARBA" id="ARBA00022525"/>
    </source>
</evidence>
<evidence type="ECO:0000256" key="3">
    <source>
        <dbReference type="ARBA" id="ARBA00022729"/>
    </source>
</evidence>
<feature type="domain" description="SpaA-like prealbumin fold" evidence="7">
    <location>
        <begin position="1094"/>
        <end position="1171"/>
    </location>
</feature>
<dbReference type="PANTHER" id="PTHR36108:SF13">
    <property type="entry name" value="COLOSSIN-B-RELATED"/>
    <property type="match status" value="1"/>
</dbReference>
<dbReference type="InterPro" id="IPR041033">
    <property type="entry name" value="SpaA_PFL_dom_1"/>
</dbReference>
<feature type="domain" description="SpaA-like prealbumin fold" evidence="7">
    <location>
        <begin position="1003"/>
        <end position="1079"/>
    </location>
</feature>
<keyword evidence="9" id="KW-1185">Reference proteome</keyword>
<feature type="domain" description="SpaA-like prealbumin fold" evidence="7">
    <location>
        <begin position="1640"/>
        <end position="1718"/>
    </location>
</feature>
<comment type="similarity">
    <text evidence="1">Belongs to the serine-aspartate repeat-containing protein (SDr) family.</text>
</comment>